<dbReference type="SUPFAM" id="SSF57850">
    <property type="entry name" value="RING/U-box"/>
    <property type="match status" value="1"/>
</dbReference>
<gene>
    <name evidence="8" type="primary">LOC117646231</name>
</gene>
<dbReference type="SMART" id="SM00184">
    <property type="entry name" value="RING"/>
    <property type="match status" value="1"/>
</dbReference>
<name>A0A6P8YZ10_THRPL</name>
<dbReference type="InterPro" id="IPR013083">
    <property type="entry name" value="Znf_RING/FYVE/PHD"/>
</dbReference>
<feature type="domain" description="RING-type" evidence="6">
    <location>
        <begin position="37"/>
        <end position="77"/>
    </location>
</feature>
<evidence type="ECO:0000256" key="3">
    <source>
        <dbReference type="ARBA" id="ARBA00022833"/>
    </source>
</evidence>
<evidence type="ECO:0000256" key="4">
    <source>
        <dbReference type="PROSITE-ProRule" id="PRU00175"/>
    </source>
</evidence>
<protein>
    <submittedName>
        <fullName evidence="8">Uncharacterized protein LOC117646231 isoform X1</fullName>
    </submittedName>
</protein>
<proteinExistence type="predicted"/>
<dbReference type="InterPro" id="IPR017907">
    <property type="entry name" value="Znf_RING_CS"/>
</dbReference>
<keyword evidence="2 4" id="KW-0863">Zinc-finger</keyword>
<feature type="region of interest" description="Disordered" evidence="5">
    <location>
        <begin position="244"/>
        <end position="274"/>
    </location>
</feature>
<accession>A0A6P8YZ10</accession>
<dbReference type="Gene3D" id="3.30.40.10">
    <property type="entry name" value="Zinc/RING finger domain, C3HC4 (zinc finger)"/>
    <property type="match status" value="1"/>
</dbReference>
<keyword evidence="7" id="KW-1185">Reference proteome</keyword>
<sequence>MSSCRTSTYGRSVLFPVLPYQATPLACEKLASFEMECVICVEKLDSARRRPKCIPCGHTVCLQCISTRGKQVCPLCQQEFAEPVGSLPDNFFLLKLIEKEDRCSDQRLWLWCRDCSKAATDDCEDRDHSLCSLRKLRAEQSATAAARLRGLQEAATAVRHAVRALQDVKGAADALLDQWRHRLRRVEDAEAELRAAVDAGRLAVQPMQVKLAQPEEVRQLQDAASLLQARCALLGQLLQTASNDCDEQPQASPVLEAPPPADSPPNPPQEAVQRDGAVVKNPEAPQAGTAFSPSECRDFAELCLRTEYSQEMAAVLEDPGLAKVRKLVGLVCEGWSEWCEAVLLRAALRVECLSLHDARPEHLTVVAWMPALRHLHVHVAPDVADVPDLPLQLESLDVTNVRRRHLECVQRMPLLRKLALDWSDAPLEVAFPPLPPHHCGLRWLWVALRPASSVLSLVAAHAATLQDLRITCASEGDTPWHFADLAARLRCCKLTALRSVVLLRQAPGFPDNKLPHGKDSCRKQKRAVFKDISGDLLGARVLCGECDKYPAYPSRGPPWKDN</sequence>
<dbReference type="OrthoDB" id="2163411at2759"/>
<evidence type="ECO:0000256" key="5">
    <source>
        <dbReference type="SAM" id="MobiDB-lite"/>
    </source>
</evidence>
<dbReference type="KEGG" id="tpal:117646231"/>
<dbReference type="InterPro" id="IPR001841">
    <property type="entry name" value="Znf_RING"/>
</dbReference>
<organism evidence="8">
    <name type="scientific">Thrips palmi</name>
    <name type="common">Melon thrips</name>
    <dbReference type="NCBI Taxonomy" id="161013"/>
    <lineage>
        <taxon>Eukaryota</taxon>
        <taxon>Metazoa</taxon>
        <taxon>Ecdysozoa</taxon>
        <taxon>Arthropoda</taxon>
        <taxon>Hexapoda</taxon>
        <taxon>Insecta</taxon>
        <taxon>Pterygota</taxon>
        <taxon>Neoptera</taxon>
        <taxon>Paraneoptera</taxon>
        <taxon>Thysanoptera</taxon>
        <taxon>Terebrantia</taxon>
        <taxon>Thripoidea</taxon>
        <taxon>Thripidae</taxon>
        <taxon>Thrips</taxon>
    </lineage>
</organism>
<dbReference type="InParanoid" id="A0A6P8YZ10"/>
<dbReference type="PANTHER" id="PTHR25464:SF2">
    <property type="entry name" value="RING-TYPE DOMAIN-CONTAINING PROTEIN"/>
    <property type="match status" value="1"/>
</dbReference>
<keyword evidence="3" id="KW-0862">Zinc</keyword>
<evidence type="ECO:0000313" key="7">
    <source>
        <dbReference type="Proteomes" id="UP000515158"/>
    </source>
</evidence>
<evidence type="ECO:0000256" key="1">
    <source>
        <dbReference type="ARBA" id="ARBA00022723"/>
    </source>
</evidence>
<dbReference type="PROSITE" id="PS00518">
    <property type="entry name" value="ZF_RING_1"/>
    <property type="match status" value="1"/>
</dbReference>
<dbReference type="PANTHER" id="PTHR25464">
    <property type="entry name" value="TRIPARTITE MOTIF-CONTAINING PROTEIN 2-LIKE PROTEIN"/>
    <property type="match status" value="1"/>
</dbReference>
<dbReference type="AlphaFoldDB" id="A0A6P8YZ10"/>
<reference evidence="8" key="1">
    <citation type="submission" date="2025-08" db="UniProtKB">
        <authorList>
            <consortium name="RefSeq"/>
        </authorList>
    </citation>
    <scope>IDENTIFICATION</scope>
    <source>
        <tissue evidence="8">Total insect</tissue>
    </source>
</reference>
<dbReference type="GeneID" id="117646231"/>
<dbReference type="Proteomes" id="UP000515158">
    <property type="component" value="Unplaced"/>
</dbReference>
<evidence type="ECO:0000259" key="6">
    <source>
        <dbReference type="PROSITE" id="PS50089"/>
    </source>
</evidence>
<evidence type="ECO:0000313" key="8">
    <source>
        <dbReference type="RefSeq" id="XP_034242930.1"/>
    </source>
</evidence>
<evidence type="ECO:0000256" key="2">
    <source>
        <dbReference type="ARBA" id="ARBA00022771"/>
    </source>
</evidence>
<dbReference type="RefSeq" id="XP_034242930.1">
    <property type="nucleotide sequence ID" value="XM_034387039.1"/>
</dbReference>
<dbReference type="PROSITE" id="PS50089">
    <property type="entry name" value="ZF_RING_2"/>
    <property type="match status" value="1"/>
</dbReference>
<keyword evidence="1" id="KW-0479">Metal-binding</keyword>
<dbReference type="GO" id="GO:0008270">
    <property type="term" value="F:zinc ion binding"/>
    <property type="evidence" value="ECO:0007669"/>
    <property type="project" value="UniProtKB-KW"/>
</dbReference>
<feature type="compositionally biased region" description="Pro residues" evidence="5">
    <location>
        <begin position="256"/>
        <end position="268"/>
    </location>
</feature>